<dbReference type="Gene3D" id="1.10.238.10">
    <property type="entry name" value="EF-hand"/>
    <property type="match status" value="4"/>
</dbReference>
<feature type="compositionally biased region" description="Gly residues" evidence="5">
    <location>
        <begin position="534"/>
        <end position="544"/>
    </location>
</feature>
<feature type="region of interest" description="Disordered" evidence="5">
    <location>
        <begin position="826"/>
        <end position="857"/>
    </location>
</feature>
<dbReference type="STRING" id="2880.D7FUX5"/>
<feature type="region of interest" description="Disordered" evidence="5">
    <location>
        <begin position="532"/>
        <end position="591"/>
    </location>
</feature>
<comment type="similarity">
    <text evidence="1">Belongs to the recoverin family.</text>
</comment>
<accession>D7FUX5</accession>
<feature type="region of interest" description="Disordered" evidence="5">
    <location>
        <begin position="666"/>
        <end position="686"/>
    </location>
</feature>
<name>D7FUX5_ECTSI</name>
<feature type="region of interest" description="Disordered" evidence="5">
    <location>
        <begin position="250"/>
        <end position="278"/>
    </location>
</feature>
<dbReference type="OrthoDB" id="2122982at2759"/>
<gene>
    <name evidence="6" type="ORF">Esi_0282_0003</name>
</gene>
<dbReference type="OMA" id="WYNEGGF"/>
<keyword evidence="4" id="KW-0449">Lipoprotein</keyword>
<evidence type="ECO:0000313" key="7">
    <source>
        <dbReference type="Proteomes" id="UP000002630"/>
    </source>
</evidence>
<dbReference type="PANTHER" id="PTHR23055">
    <property type="entry name" value="CALCIUM BINDING PROTEINS"/>
    <property type="match status" value="1"/>
</dbReference>
<dbReference type="eggNOG" id="ENOG502RK0N">
    <property type="taxonomic scope" value="Eukaryota"/>
</dbReference>
<sequence>MAATRPPDEAVVFLFRFGHDGSSMVVTMADAERVLDTASKTRLCRRDPELLLEIFMENCGAGPESSPRSVWMTKGDFDASIRELVPAKWIPEEDKQRLSQVLSAVFYAFEEAPGKGVCVAEIVGGLSLLCAGNKSSKLAFAFHLFAVHTDEGGCLTPKLLGNFLGSFATVLCACTEEGMEMAPEMLRSVISTASETAVTSLLDTLDAATEAEISFEDVGNWYNTGGFEVIPWLELLDLRKWAATTGLEGPSAPALDKSGDDETQAAAAGGEGGEAEGWGGAMEDNVAFQFSLGPAKTAVVLTITEEDVSNVLELAQGTGLANKDPADVAAALLAASENTKAKKVNKAAGGGGVARRGMLSKNAFDHCIRGLVPGRRLSQGQKERFSGLLSAVFFAFDFDGSASADARDLASGFFLLCSGNKSVKLASAFRLLDEDGDDQLTREGVWRFLRSLLSILMGFSGACQAKSQAKVVEDVDSIAAWSSNLIFQSPNLVMRDSLSFDELAAWYTQEGYKVAPWLELLDLNKWAVGATGNAPGGGRSGGNGPQMRQHAQPKTMVPPGKPLIAEPKPPTPAAAAAAAERGDNNGSGGVGVGGGGGAPAAVNSASAAGRNVGSAGAAAAAQAAGGGGGEAAAGQSALTAYGAAAGTKGAAAAAQAAAAAAGMKESNGLNERPAGGEGAGEFDGGSNPTSQVLFTFPLVPDVELLVMQEDVDFVQRIVVGTRLAALLPQDILETFRDKATSGPRGKEVTKEAFDTGMQELVRLQSMLEDERDLLSFALANIFFAYDRMQEGRVLLRDLACGLSFLCCGSKSSKLAFAYSLFGGGGRSPQEGEAGGRQERATSRDGTGSSADGGGGAGWGEGGFDAEGEVSREAIGAFVSGLLTVLCSCVGQMLELTNREMWAIVDRSSEFTLEALFEDPESVYRGRTNLTFEEFGLWYNEGGFKSVPWMELVDLSKWVPGVGALRPVMEGPLGNNGAEMDKKPRFCFQISESANPVHLVISDDDATAVLDLVNKTGLCNREPADVCGTLVSVAKDGVLSKAAFDKCIRGMVPASLLDTEEKTSFSVLLSSIFFSFDRDNTSSADAIELASGFSLLCAGSKSAKLAFAFGLHDEDGDERLTRRGLWRYTRSFLTALMALSFASSSLSAEELTRAVDDGAVWTSAAIFAETATQTPNRIGFDEFAAWYTEGGFRVSPWLELLDMGKWVVPSNALPPAAAAPAAGAVGGASE</sequence>
<dbReference type="InParanoid" id="D7FUX5"/>
<dbReference type="AlphaFoldDB" id="D7FUX5"/>
<dbReference type="SUPFAM" id="SSF47473">
    <property type="entry name" value="EF-hand"/>
    <property type="match status" value="2"/>
</dbReference>
<dbReference type="PANTHER" id="PTHR23055:SF178">
    <property type="entry name" value="NEUROCALCIN HOMOLOG"/>
    <property type="match status" value="1"/>
</dbReference>
<evidence type="ECO:0000256" key="2">
    <source>
        <dbReference type="ARBA" id="ARBA00022707"/>
    </source>
</evidence>
<evidence type="ECO:0008006" key="8">
    <source>
        <dbReference type="Google" id="ProtNLM"/>
    </source>
</evidence>
<evidence type="ECO:0000256" key="3">
    <source>
        <dbReference type="ARBA" id="ARBA00022737"/>
    </source>
</evidence>
<organism evidence="6 7">
    <name type="scientific">Ectocarpus siliculosus</name>
    <name type="common">Brown alga</name>
    <name type="synonym">Conferva siliculosa</name>
    <dbReference type="NCBI Taxonomy" id="2880"/>
    <lineage>
        <taxon>Eukaryota</taxon>
        <taxon>Sar</taxon>
        <taxon>Stramenopiles</taxon>
        <taxon>Ochrophyta</taxon>
        <taxon>PX clade</taxon>
        <taxon>Phaeophyceae</taxon>
        <taxon>Ectocarpales</taxon>
        <taxon>Ectocarpaceae</taxon>
        <taxon>Ectocarpus</taxon>
    </lineage>
</organism>
<evidence type="ECO:0000256" key="1">
    <source>
        <dbReference type="ARBA" id="ARBA00006049"/>
    </source>
</evidence>
<proteinExistence type="inferred from homology"/>
<dbReference type="EMBL" id="FN649727">
    <property type="protein sequence ID" value="CBJ31781.1"/>
    <property type="molecule type" value="Genomic_DNA"/>
</dbReference>
<keyword evidence="7" id="KW-1185">Reference proteome</keyword>
<protein>
    <recommendedName>
        <fullName evidence="8">Calmodulin</fullName>
    </recommendedName>
</protein>
<dbReference type="GO" id="GO:0005509">
    <property type="term" value="F:calcium ion binding"/>
    <property type="evidence" value="ECO:0007669"/>
    <property type="project" value="InterPro"/>
</dbReference>
<dbReference type="InterPro" id="IPR011992">
    <property type="entry name" value="EF-hand-dom_pair"/>
</dbReference>
<feature type="compositionally biased region" description="Basic and acidic residues" evidence="5">
    <location>
        <begin position="833"/>
        <end position="842"/>
    </location>
</feature>
<dbReference type="Proteomes" id="UP000002630">
    <property type="component" value="Linkage Group LG02"/>
</dbReference>
<evidence type="ECO:0000313" key="6">
    <source>
        <dbReference type="EMBL" id="CBJ31781.1"/>
    </source>
</evidence>
<reference evidence="6 7" key="1">
    <citation type="journal article" date="2010" name="Nature">
        <title>The Ectocarpus genome and the independent evolution of multicellularity in brown algae.</title>
        <authorList>
            <person name="Cock J.M."/>
            <person name="Sterck L."/>
            <person name="Rouze P."/>
            <person name="Scornet D."/>
            <person name="Allen A.E."/>
            <person name="Amoutzias G."/>
            <person name="Anthouard V."/>
            <person name="Artiguenave F."/>
            <person name="Aury J.M."/>
            <person name="Badger J.H."/>
            <person name="Beszteri B."/>
            <person name="Billiau K."/>
            <person name="Bonnet E."/>
            <person name="Bothwell J.H."/>
            <person name="Bowler C."/>
            <person name="Boyen C."/>
            <person name="Brownlee C."/>
            <person name="Carrano C.J."/>
            <person name="Charrier B."/>
            <person name="Cho G.Y."/>
            <person name="Coelho S.M."/>
            <person name="Collen J."/>
            <person name="Corre E."/>
            <person name="Da Silva C."/>
            <person name="Delage L."/>
            <person name="Delaroque N."/>
            <person name="Dittami S.M."/>
            <person name="Doulbeau S."/>
            <person name="Elias M."/>
            <person name="Farnham G."/>
            <person name="Gachon C.M."/>
            <person name="Gschloessl B."/>
            <person name="Heesch S."/>
            <person name="Jabbari K."/>
            <person name="Jubin C."/>
            <person name="Kawai H."/>
            <person name="Kimura K."/>
            <person name="Kloareg B."/>
            <person name="Kupper F.C."/>
            <person name="Lang D."/>
            <person name="Le Bail A."/>
            <person name="Leblanc C."/>
            <person name="Lerouge P."/>
            <person name="Lohr M."/>
            <person name="Lopez P.J."/>
            <person name="Martens C."/>
            <person name="Maumus F."/>
            <person name="Michel G."/>
            <person name="Miranda-Saavedra D."/>
            <person name="Morales J."/>
            <person name="Moreau H."/>
            <person name="Motomura T."/>
            <person name="Nagasato C."/>
            <person name="Napoli C.A."/>
            <person name="Nelson D.R."/>
            <person name="Nyvall-Collen P."/>
            <person name="Peters A.F."/>
            <person name="Pommier C."/>
            <person name="Potin P."/>
            <person name="Poulain J."/>
            <person name="Quesneville H."/>
            <person name="Read B."/>
            <person name="Rensing S.A."/>
            <person name="Ritter A."/>
            <person name="Rousvoal S."/>
            <person name="Samanta M."/>
            <person name="Samson G."/>
            <person name="Schroeder D.C."/>
            <person name="Segurens B."/>
            <person name="Strittmatter M."/>
            <person name="Tonon T."/>
            <person name="Tregear J.W."/>
            <person name="Valentin K."/>
            <person name="von Dassow P."/>
            <person name="Yamagishi T."/>
            <person name="Van de Peer Y."/>
            <person name="Wincker P."/>
        </authorList>
    </citation>
    <scope>NUCLEOTIDE SEQUENCE [LARGE SCALE GENOMIC DNA]</scope>
    <source>
        <strain evidence="7">Ec32 / CCAP1310/4</strain>
    </source>
</reference>
<dbReference type="InterPro" id="IPR028846">
    <property type="entry name" value="Recoverin"/>
</dbReference>
<keyword evidence="3" id="KW-0677">Repeat</keyword>
<evidence type="ECO:0000256" key="5">
    <source>
        <dbReference type="SAM" id="MobiDB-lite"/>
    </source>
</evidence>
<evidence type="ECO:0000256" key="4">
    <source>
        <dbReference type="ARBA" id="ARBA00023288"/>
    </source>
</evidence>
<keyword evidence="2" id="KW-0519">Myristate</keyword>
<dbReference type="EMBL" id="FN648467">
    <property type="protein sequence ID" value="CBJ31781.1"/>
    <property type="molecule type" value="Genomic_DNA"/>
</dbReference>
<feature type="compositionally biased region" description="Gly residues" evidence="5">
    <location>
        <begin position="269"/>
        <end position="278"/>
    </location>
</feature>